<evidence type="ECO:0000256" key="1">
    <source>
        <dbReference type="ARBA" id="ARBA00004191"/>
    </source>
</evidence>
<evidence type="ECO:0000313" key="14">
    <source>
        <dbReference type="EMBL" id="KAG0470833.1"/>
    </source>
</evidence>
<evidence type="ECO:0000313" key="15">
    <source>
        <dbReference type="Proteomes" id="UP000636800"/>
    </source>
</evidence>
<dbReference type="FunFam" id="2.160.20.10:FF:000028">
    <property type="entry name" value="Polygalacturonase QRT2"/>
    <property type="match status" value="1"/>
</dbReference>
<dbReference type="Gene3D" id="2.160.20.10">
    <property type="entry name" value="Single-stranded right-handed beta-helix, Pectin lyase-like"/>
    <property type="match status" value="1"/>
</dbReference>
<gene>
    <name evidence="14" type="ORF">HPP92_017533</name>
</gene>
<dbReference type="OrthoDB" id="419598at2759"/>
<sequence>MILLFSLLLWSSESFPLFADFKESISAPGVDTPKASSLHGVRVHPFGKLEGEENPTLQNQKKSVPLRSSRQLRSSQSSGYKIFDVQDYGAKGGGEDDTLAFGKAWNAACSSSTPASLVVPNGKTYLLKPITFSGPCKSTVQVMIMGNIEASSNPSDWKGKNQRIWILFDSLNNLQVGGGGTINGNGRVWWQKSCKVDESQPCKDAPTALTFTSCSGLTVNNLIVKDSQQIHVEFKNCDNVVASSLTISSPQNSPNTDGIHVTGTTNINITNCNIATGDDCISIVTGSHTVRANGITCGPGHGISIGSLGEDGSNDQVSDVIVDTATLSGTSNGVRIKTWQGGNGYANSIIFKNIKMNNVENPIIIDQSYCDSRKPCKQQRSAVKISNVQYKNIKGTSASRNAINFNCSKNVPCSDILLEDINLVEEDGEAKSFCSNVVKLSKQGDVFPSPCN</sequence>
<dbReference type="GO" id="GO:0005975">
    <property type="term" value="P:carbohydrate metabolic process"/>
    <property type="evidence" value="ECO:0007669"/>
    <property type="project" value="InterPro"/>
</dbReference>
<keyword evidence="6" id="KW-0732">Signal</keyword>
<evidence type="ECO:0000256" key="11">
    <source>
        <dbReference type="PROSITE-ProRule" id="PRU10052"/>
    </source>
</evidence>
<dbReference type="EC" id="3.2.1.15" evidence="3"/>
<evidence type="ECO:0000256" key="9">
    <source>
        <dbReference type="ARBA" id="ARBA00023316"/>
    </source>
</evidence>
<keyword evidence="4" id="KW-0134">Cell wall</keyword>
<proteinExistence type="inferred from homology"/>
<evidence type="ECO:0000256" key="13">
    <source>
        <dbReference type="SAM" id="MobiDB-lite"/>
    </source>
</evidence>
<evidence type="ECO:0000256" key="10">
    <source>
        <dbReference type="ARBA" id="ARBA00034074"/>
    </source>
</evidence>
<dbReference type="Pfam" id="PF00295">
    <property type="entry name" value="Glyco_hydro_28"/>
    <property type="match status" value="1"/>
</dbReference>
<comment type="similarity">
    <text evidence="2 12">Belongs to the glycosyl hydrolase 28 family.</text>
</comment>
<comment type="catalytic activity">
    <reaction evidence="10">
        <text>(1,4-alpha-D-galacturonosyl)n+m + H2O = (1,4-alpha-D-galacturonosyl)n + (1,4-alpha-D-galacturonosyl)m.</text>
        <dbReference type="EC" id="3.2.1.15"/>
    </reaction>
</comment>
<keyword evidence="8 12" id="KW-0326">Glycosidase</keyword>
<feature type="active site" evidence="11">
    <location>
        <position position="301"/>
    </location>
</feature>
<dbReference type="InterPro" id="IPR011050">
    <property type="entry name" value="Pectin_lyase_fold/virulence"/>
</dbReference>
<dbReference type="GO" id="GO:0009901">
    <property type="term" value="P:anther dehiscence"/>
    <property type="evidence" value="ECO:0007669"/>
    <property type="project" value="UniProtKB-ARBA"/>
</dbReference>
<dbReference type="InterPro" id="IPR000743">
    <property type="entry name" value="Glyco_hydro_28"/>
</dbReference>
<keyword evidence="5" id="KW-0964">Secreted</keyword>
<evidence type="ECO:0000256" key="3">
    <source>
        <dbReference type="ARBA" id="ARBA00012736"/>
    </source>
</evidence>
<protein>
    <recommendedName>
        <fullName evidence="3">endo-polygalacturonase</fullName>
        <ecNumber evidence="3">3.2.1.15</ecNumber>
    </recommendedName>
</protein>
<evidence type="ECO:0000256" key="4">
    <source>
        <dbReference type="ARBA" id="ARBA00022512"/>
    </source>
</evidence>
<dbReference type="Proteomes" id="UP000636800">
    <property type="component" value="Unassembled WGS sequence"/>
</dbReference>
<dbReference type="AlphaFoldDB" id="A0A835QG65"/>
<comment type="caution">
    <text evidence="14">The sequence shown here is derived from an EMBL/GenBank/DDBJ whole genome shotgun (WGS) entry which is preliminary data.</text>
</comment>
<dbReference type="GO" id="GO:0009830">
    <property type="term" value="P:cell wall modification involved in abscission"/>
    <property type="evidence" value="ECO:0007669"/>
    <property type="project" value="UniProtKB-ARBA"/>
</dbReference>
<dbReference type="GO" id="GO:0010047">
    <property type="term" value="P:fruit dehiscence"/>
    <property type="evidence" value="ECO:0007669"/>
    <property type="project" value="UniProtKB-ARBA"/>
</dbReference>
<evidence type="ECO:0000256" key="2">
    <source>
        <dbReference type="ARBA" id="ARBA00008834"/>
    </source>
</evidence>
<dbReference type="EMBL" id="JADCNL010000008">
    <property type="protein sequence ID" value="KAG0470833.1"/>
    <property type="molecule type" value="Genomic_DNA"/>
</dbReference>
<dbReference type="GO" id="GO:0004650">
    <property type="term" value="F:polygalacturonase activity"/>
    <property type="evidence" value="ECO:0007669"/>
    <property type="project" value="UniProtKB-EC"/>
</dbReference>
<accession>A0A835QG65</accession>
<feature type="region of interest" description="Disordered" evidence="13">
    <location>
        <begin position="49"/>
        <end position="77"/>
    </location>
</feature>
<dbReference type="PROSITE" id="PS00502">
    <property type="entry name" value="POLYGALACTURONASE"/>
    <property type="match status" value="1"/>
</dbReference>
<keyword evidence="7 12" id="KW-0378">Hydrolase</keyword>
<name>A0A835QG65_VANPL</name>
<reference evidence="14 15" key="1">
    <citation type="journal article" date="2020" name="Nat. Food">
        <title>A phased Vanilla planifolia genome enables genetic improvement of flavour and production.</title>
        <authorList>
            <person name="Hasing T."/>
            <person name="Tang H."/>
            <person name="Brym M."/>
            <person name="Khazi F."/>
            <person name="Huang T."/>
            <person name="Chambers A.H."/>
        </authorList>
    </citation>
    <scope>NUCLEOTIDE SEQUENCE [LARGE SCALE GENOMIC DNA]</scope>
    <source>
        <tissue evidence="14">Leaf</tissue>
    </source>
</reference>
<dbReference type="SUPFAM" id="SSF51126">
    <property type="entry name" value="Pectin lyase-like"/>
    <property type="match status" value="1"/>
</dbReference>
<evidence type="ECO:0000256" key="7">
    <source>
        <dbReference type="ARBA" id="ARBA00022801"/>
    </source>
</evidence>
<comment type="subcellular location">
    <subcellularLocation>
        <location evidence="1">Secreted</location>
        <location evidence="1">Cell wall</location>
    </subcellularLocation>
</comment>
<evidence type="ECO:0000256" key="8">
    <source>
        <dbReference type="ARBA" id="ARBA00023295"/>
    </source>
</evidence>
<keyword evidence="9" id="KW-0961">Cell wall biogenesis/degradation</keyword>
<evidence type="ECO:0000256" key="5">
    <source>
        <dbReference type="ARBA" id="ARBA00022525"/>
    </source>
</evidence>
<evidence type="ECO:0000256" key="6">
    <source>
        <dbReference type="ARBA" id="ARBA00022729"/>
    </source>
</evidence>
<evidence type="ECO:0000256" key="12">
    <source>
        <dbReference type="RuleBase" id="RU361169"/>
    </source>
</evidence>
<feature type="compositionally biased region" description="Low complexity" evidence="13">
    <location>
        <begin position="66"/>
        <end position="77"/>
    </location>
</feature>
<dbReference type="PANTHER" id="PTHR31375">
    <property type="match status" value="1"/>
</dbReference>
<organism evidence="14 15">
    <name type="scientific">Vanilla planifolia</name>
    <name type="common">Vanilla</name>
    <dbReference type="NCBI Taxonomy" id="51239"/>
    <lineage>
        <taxon>Eukaryota</taxon>
        <taxon>Viridiplantae</taxon>
        <taxon>Streptophyta</taxon>
        <taxon>Embryophyta</taxon>
        <taxon>Tracheophyta</taxon>
        <taxon>Spermatophyta</taxon>
        <taxon>Magnoliopsida</taxon>
        <taxon>Liliopsida</taxon>
        <taxon>Asparagales</taxon>
        <taxon>Orchidaceae</taxon>
        <taxon>Vanilloideae</taxon>
        <taxon>Vanilleae</taxon>
        <taxon>Vanilla</taxon>
    </lineage>
</organism>
<dbReference type="InterPro" id="IPR012334">
    <property type="entry name" value="Pectin_lyas_fold"/>
</dbReference>
<keyword evidence="15" id="KW-1185">Reference proteome</keyword>